<feature type="compositionally biased region" description="Basic and acidic residues" evidence="1">
    <location>
        <begin position="240"/>
        <end position="251"/>
    </location>
</feature>
<feature type="compositionally biased region" description="Acidic residues" evidence="1">
    <location>
        <begin position="187"/>
        <end position="201"/>
    </location>
</feature>
<sequence>MSSRRPDAATSSGLVVKDEPADDDDHRVPPDDDDDNDNEDDDPIVRTIDVYISPALSNTLHLLQFPIEPARRRRQHHRGGRGGGGGIDKDDEDDDDDVPSPTEARFRPRHNMLELDYPLPQFRRDLRRLPSNVATMMTTRTHSSNSVAPNTHLALARLDDSGSRLRVVPLIRHALQMRPSFAHLDDVDGDGDGEGGGDGDGEGGHDGTTTTTGIVADRRPDDDRGTNIAPGQRRRPIMFAKREGSTTEFHHPGGAGGGRRAPHAQKRASEAAEGWIVLDVVRGGGGGADDGGKRTMSFGRETSSSFGTRRGEGNGEDRAPMGLAGYDEDDDEDDDCADVPYSADDDGGCDECGARYVRSLNYLDSYPSGRGGGGGGGATPPSGGALVEDPWEWSPPNAPHEYDDSADHVDASEAGGVGATERAAAELAARLATLMQSGNGTMIPYCVLRSQFHPTRVPDELLTVALSSCAVLVRGNFALKSTLAKFLAANGGGEGRKKSKSMRELRDLILLLLNMHGMVQRERLARAYSSRGGGERRRRTDGGYDPIIDPDTITFVLKTVARKSHHCWVAKVDDDEEFAAKFPEVAACHAIYWMKKKEMLADLIELYENVGGGGQEC</sequence>
<dbReference type="InterPro" id="IPR006886">
    <property type="entry name" value="RNA_pol_III_Rpc5"/>
</dbReference>
<dbReference type="EMBL" id="JALLAZ020001687">
    <property type="protein sequence ID" value="KAL3768096.1"/>
    <property type="molecule type" value="Genomic_DNA"/>
</dbReference>
<evidence type="ECO:0000313" key="2">
    <source>
        <dbReference type="EMBL" id="KAL3768096.1"/>
    </source>
</evidence>
<feature type="region of interest" description="Disordered" evidence="1">
    <location>
        <begin position="183"/>
        <end position="268"/>
    </location>
</feature>
<feature type="region of interest" description="Disordered" evidence="1">
    <location>
        <begin position="368"/>
        <end position="415"/>
    </location>
</feature>
<proteinExistence type="predicted"/>
<keyword evidence="3" id="KW-1185">Reference proteome</keyword>
<name>A0ABD3N1K4_9STRA</name>
<evidence type="ECO:0000256" key="1">
    <source>
        <dbReference type="SAM" id="MobiDB-lite"/>
    </source>
</evidence>
<feature type="compositionally biased region" description="Basic and acidic residues" evidence="1">
    <location>
        <begin position="16"/>
        <end position="30"/>
    </location>
</feature>
<organism evidence="2 3">
    <name type="scientific">Stephanodiscus triporus</name>
    <dbReference type="NCBI Taxonomy" id="2934178"/>
    <lineage>
        <taxon>Eukaryota</taxon>
        <taxon>Sar</taxon>
        <taxon>Stramenopiles</taxon>
        <taxon>Ochrophyta</taxon>
        <taxon>Bacillariophyta</taxon>
        <taxon>Coscinodiscophyceae</taxon>
        <taxon>Thalassiosirophycidae</taxon>
        <taxon>Stephanodiscales</taxon>
        <taxon>Stephanodiscaceae</taxon>
        <taxon>Stephanodiscus</taxon>
    </lineage>
</organism>
<gene>
    <name evidence="2" type="ORF">ACHAW5_009153</name>
</gene>
<dbReference type="AlphaFoldDB" id="A0ABD3N1K4"/>
<feature type="compositionally biased region" description="Acidic residues" evidence="1">
    <location>
        <begin position="31"/>
        <end position="42"/>
    </location>
</feature>
<dbReference type="PANTHER" id="PTHR12069:SF0">
    <property type="entry name" value="DNA-DIRECTED RNA POLYMERASE III SUBUNIT RPC5"/>
    <property type="match status" value="1"/>
</dbReference>
<comment type="caution">
    <text evidence="2">The sequence shown here is derived from an EMBL/GenBank/DDBJ whole genome shotgun (WGS) entry which is preliminary data.</text>
</comment>
<dbReference type="Proteomes" id="UP001530315">
    <property type="component" value="Unassembled WGS sequence"/>
</dbReference>
<accession>A0ABD3N1K4</accession>
<feature type="region of interest" description="Disordered" evidence="1">
    <location>
        <begin position="71"/>
        <end position="109"/>
    </location>
</feature>
<protein>
    <submittedName>
        <fullName evidence="2">Uncharacterized protein</fullName>
    </submittedName>
</protein>
<feature type="compositionally biased region" description="Basic and acidic residues" evidence="1">
    <location>
        <begin position="309"/>
        <end position="319"/>
    </location>
</feature>
<feature type="region of interest" description="Disordered" evidence="1">
    <location>
        <begin position="1"/>
        <end position="43"/>
    </location>
</feature>
<feature type="region of interest" description="Disordered" evidence="1">
    <location>
        <begin position="286"/>
        <end position="334"/>
    </location>
</feature>
<evidence type="ECO:0000313" key="3">
    <source>
        <dbReference type="Proteomes" id="UP001530315"/>
    </source>
</evidence>
<feature type="compositionally biased region" description="Basic residues" evidence="1">
    <location>
        <begin position="71"/>
        <end position="80"/>
    </location>
</feature>
<reference evidence="2 3" key="1">
    <citation type="submission" date="2024-10" db="EMBL/GenBank/DDBJ databases">
        <title>Updated reference genomes for cyclostephanoid diatoms.</title>
        <authorList>
            <person name="Roberts W.R."/>
            <person name="Alverson A.J."/>
        </authorList>
    </citation>
    <scope>NUCLEOTIDE SEQUENCE [LARGE SCALE GENOMIC DNA]</scope>
    <source>
        <strain evidence="2 3">AJA276-08</strain>
    </source>
</reference>
<dbReference type="PANTHER" id="PTHR12069">
    <property type="entry name" value="DNA-DIRECTED RNA POLYMERASES III 80 KDA POLYPEPTIDE RNA POLYMERASE III SUBUNIT 5"/>
    <property type="match status" value="1"/>
</dbReference>
<feature type="compositionally biased region" description="Gly residues" evidence="1">
    <location>
        <begin position="369"/>
        <end position="378"/>
    </location>
</feature>
<dbReference type="Pfam" id="PF04801">
    <property type="entry name" value="RPC5"/>
    <property type="match status" value="2"/>
</dbReference>
<feature type="compositionally biased region" description="Acidic residues" evidence="1">
    <location>
        <begin position="89"/>
        <end position="98"/>
    </location>
</feature>
<feature type="compositionally biased region" description="Basic and acidic residues" evidence="1">
    <location>
        <begin position="400"/>
        <end position="411"/>
    </location>
</feature>
<feature type="compositionally biased region" description="Basic and acidic residues" evidence="1">
    <location>
        <begin position="216"/>
        <end position="225"/>
    </location>
</feature>